<dbReference type="EMBL" id="QMIG01000007">
    <property type="protein sequence ID" value="RAW14880.1"/>
    <property type="molecule type" value="Genomic_DNA"/>
</dbReference>
<organism evidence="2 3">
    <name type="scientific">Phytoactinopolyspora halophila</name>
    <dbReference type="NCBI Taxonomy" id="1981511"/>
    <lineage>
        <taxon>Bacteria</taxon>
        <taxon>Bacillati</taxon>
        <taxon>Actinomycetota</taxon>
        <taxon>Actinomycetes</taxon>
        <taxon>Jiangellales</taxon>
        <taxon>Jiangellaceae</taxon>
        <taxon>Phytoactinopolyspora</taxon>
    </lineage>
</organism>
<dbReference type="InterPro" id="IPR051908">
    <property type="entry name" value="Ribosomal_N-acetyltransferase"/>
</dbReference>
<comment type="caution">
    <text evidence="2">The sequence shown here is derived from an EMBL/GenBank/DDBJ whole genome shotgun (WGS) entry which is preliminary data.</text>
</comment>
<dbReference type="AlphaFoldDB" id="A0A329QRA1"/>
<dbReference type="SUPFAM" id="SSF55729">
    <property type="entry name" value="Acyl-CoA N-acyltransferases (Nat)"/>
    <property type="match status" value="1"/>
</dbReference>
<dbReference type="InterPro" id="IPR016181">
    <property type="entry name" value="Acyl_CoA_acyltransferase"/>
</dbReference>
<dbReference type="GO" id="GO:1990189">
    <property type="term" value="F:protein N-terminal-serine acetyltransferase activity"/>
    <property type="evidence" value="ECO:0007669"/>
    <property type="project" value="TreeGrafter"/>
</dbReference>
<evidence type="ECO:0000313" key="2">
    <source>
        <dbReference type="EMBL" id="RAW14880.1"/>
    </source>
</evidence>
<proteinExistence type="predicted"/>
<evidence type="ECO:0000259" key="1">
    <source>
        <dbReference type="PROSITE" id="PS51186"/>
    </source>
</evidence>
<feature type="domain" description="N-acetyltransferase" evidence="1">
    <location>
        <begin position="46"/>
        <end position="186"/>
    </location>
</feature>
<protein>
    <submittedName>
        <fullName evidence="2">GNAT family N-acetyltransferase</fullName>
    </submittedName>
</protein>
<dbReference type="PANTHER" id="PTHR43441">
    <property type="entry name" value="RIBOSOMAL-PROTEIN-SERINE ACETYLTRANSFERASE"/>
    <property type="match status" value="1"/>
</dbReference>
<dbReference type="GO" id="GO:0008999">
    <property type="term" value="F:protein-N-terminal-alanine acetyltransferase activity"/>
    <property type="evidence" value="ECO:0007669"/>
    <property type="project" value="TreeGrafter"/>
</dbReference>
<evidence type="ECO:0000313" key="3">
    <source>
        <dbReference type="Proteomes" id="UP000250462"/>
    </source>
</evidence>
<dbReference type="Proteomes" id="UP000250462">
    <property type="component" value="Unassembled WGS sequence"/>
</dbReference>
<dbReference type="Gene3D" id="3.40.630.30">
    <property type="match status" value="1"/>
</dbReference>
<dbReference type="OrthoDB" id="3466127at2"/>
<dbReference type="PANTHER" id="PTHR43441:SF11">
    <property type="entry name" value="RIBOSOMAL-PROTEIN-SERINE ACETYLTRANSFERASE"/>
    <property type="match status" value="1"/>
</dbReference>
<accession>A0A329QRA1</accession>
<sequence length="214" mass="23784">MIDDLWPTFKLAITTPRLQLRVPREAEIAQLAELAGRGIHHDSERPFLTPWTDGSAKDRAEVVLQSYWSELAEWRVDNWSLGMGAFTTSGEPVGMVTLRAQDFPVVREVTTTSWLGLQHHGQGLGTEARKGILTLAFDHLGADAARSEVFQDNHASQAISRKLGYQFDGISRDSRGSEVLTSDRLRLSRSRWADVPTAGIVLDGIDACRHMFEG</sequence>
<keyword evidence="3" id="KW-1185">Reference proteome</keyword>
<dbReference type="RefSeq" id="WP_112258240.1">
    <property type="nucleotide sequence ID" value="NZ_QMIG01000007.1"/>
</dbReference>
<dbReference type="PROSITE" id="PS51186">
    <property type="entry name" value="GNAT"/>
    <property type="match status" value="1"/>
</dbReference>
<keyword evidence="2" id="KW-0808">Transferase</keyword>
<dbReference type="Pfam" id="PF13302">
    <property type="entry name" value="Acetyltransf_3"/>
    <property type="match status" value="1"/>
</dbReference>
<reference evidence="2 3" key="1">
    <citation type="submission" date="2018-06" db="EMBL/GenBank/DDBJ databases">
        <title>Phytoactinopolyspora halophila sp. nov., a novel halophilic actinomycete isolated from a saline soil in China.</title>
        <authorList>
            <person name="Tang S.-K."/>
        </authorList>
    </citation>
    <scope>NUCLEOTIDE SEQUENCE [LARGE SCALE GENOMIC DNA]</scope>
    <source>
        <strain evidence="2 3">YIM 96934</strain>
    </source>
</reference>
<name>A0A329QRA1_9ACTN</name>
<gene>
    <name evidence="2" type="ORF">DPM12_10390</name>
</gene>
<dbReference type="InterPro" id="IPR000182">
    <property type="entry name" value="GNAT_dom"/>
</dbReference>
<dbReference type="GO" id="GO:0005737">
    <property type="term" value="C:cytoplasm"/>
    <property type="evidence" value="ECO:0007669"/>
    <property type="project" value="TreeGrafter"/>
</dbReference>